<keyword evidence="3" id="KW-0804">Transcription</keyword>
<gene>
    <name evidence="6" type="ORF">HELGO_WM15540</name>
</gene>
<dbReference type="GO" id="GO:0003677">
    <property type="term" value="F:DNA binding"/>
    <property type="evidence" value="ECO:0007669"/>
    <property type="project" value="UniProtKB-KW"/>
</dbReference>
<dbReference type="InterPro" id="IPR036390">
    <property type="entry name" value="WH_DNA-bd_sf"/>
</dbReference>
<feature type="domain" description="HTH crp-type" evidence="5">
    <location>
        <begin position="146"/>
        <end position="205"/>
    </location>
</feature>
<evidence type="ECO:0000256" key="2">
    <source>
        <dbReference type="ARBA" id="ARBA00023125"/>
    </source>
</evidence>
<evidence type="ECO:0000313" key="6">
    <source>
        <dbReference type="EMBL" id="CAA6812594.1"/>
    </source>
</evidence>
<dbReference type="Gene3D" id="1.10.10.10">
    <property type="entry name" value="Winged helix-like DNA-binding domain superfamily/Winged helix DNA-binding domain"/>
    <property type="match status" value="1"/>
</dbReference>
<proteinExistence type="predicted"/>
<evidence type="ECO:0000259" key="4">
    <source>
        <dbReference type="PROSITE" id="PS50042"/>
    </source>
</evidence>
<dbReference type="InterPro" id="IPR050397">
    <property type="entry name" value="Env_Response_Regulators"/>
</dbReference>
<dbReference type="InterPro" id="IPR000595">
    <property type="entry name" value="cNMP-bd_dom"/>
</dbReference>
<accession>A0A6S6T2X1</accession>
<dbReference type="EMBL" id="CACVAZ010000074">
    <property type="protein sequence ID" value="CAA6812594.1"/>
    <property type="molecule type" value="Genomic_DNA"/>
</dbReference>
<keyword evidence="2" id="KW-0238">DNA-binding</keyword>
<dbReference type="GO" id="GO:0005829">
    <property type="term" value="C:cytosol"/>
    <property type="evidence" value="ECO:0007669"/>
    <property type="project" value="TreeGrafter"/>
</dbReference>
<feature type="domain" description="Cyclic nucleotide-binding" evidence="4">
    <location>
        <begin position="11"/>
        <end position="132"/>
    </location>
</feature>
<dbReference type="CDD" id="cd00038">
    <property type="entry name" value="CAP_ED"/>
    <property type="match status" value="1"/>
</dbReference>
<dbReference type="InterPro" id="IPR036388">
    <property type="entry name" value="WH-like_DNA-bd_sf"/>
</dbReference>
<dbReference type="PANTHER" id="PTHR24567:SF26">
    <property type="entry name" value="REGULATORY PROTEIN YEIL"/>
    <property type="match status" value="1"/>
</dbReference>
<dbReference type="Gene3D" id="2.60.120.10">
    <property type="entry name" value="Jelly Rolls"/>
    <property type="match status" value="1"/>
</dbReference>
<sequence length="213" mass="25069">MIKEKLKKVKIFQALNEKELQKILNISVLKTFSRENILFYEGEMPQYFYVLLDGHVKFYKNDLKGAELVLHYFTQPLLMAEMPTLENIPFRATAIAMKDKTEVLLINRKEFINLLKEHTDLPFDVIKSLTKKIRELEIAINRNLIYDATTKVCSFILENPQDLIKSKQKEIANILSMAPETLSRVLRKLKKMEILNKDCKVINKEKLQMFLEF</sequence>
<reference evidence="6" key="1">
    <citation type="submission" date="2020-01" db="EMBL/GenBank/DDBJ databases">
        <authorList>
            <person name="Meier V. D."/>
            <person name="Meier V D."/>
        </authorList>
    </citation>
    <scope>NUCLEOTIDE SEQUENCE</scope>
    <source>
        <strain evidence="6">HLG_WM_MAG_02</strain>
    </source>
</reference>
<dbReference type="AlphaFoldDB" id="A0A6S6T2X1"/>
<evidence type="ECO:0000259" key="5">
    <source>
        <dbReference type="PROSITE" id="PS51063"/>
    </source>
</evidence>
<dbReference type="Pfam" id="PF13545">
    <property type="entry name" value="HTH_Crp_2"/>
    <property type="match status" value="1"/>
</dbReference>
<dbReference type="PROSITE" id="PS51063">
    <property type="entry name" value="HTH_CRP_2"/>
    <property type="match status" value="1"/>
</dbReference>
<name>A0A6S6T2X1_9BACT</name>
<dbReference type="SUPFAM" id="SSF46785">
    <property type="entry name" value="Winged helix' DNA-binding domain"/>
    <property type="match status" value="1"/>
</dbReference>
<dbReference type="GO" id="GO:0003700">
    <property type="term" value="F:DNA-binding transcription factor activity"/>
    <property type="evidence" value="ECO:0007669"/>
    <property type="project" value="TreeGrafter"/>
</dbReference>
<dbReference type="Pfam" id="PF00027">
    <property type="entry name" value="cNMP_binding"/>
    <property type="match status" value="1"/>
</dbReference>
<dbReference type="InterPro" id="IPR018490">
    <property type="entry name" value="cNMP-bd_dom_sf"/>
</dbReference>
<protein>
    <submittedName>
        <fullName evidence="6">Transcriptional regulator, Crp/Fnr family</fullName>
    </submittedName>
</protein>
<keyword evidence="1" id="KW-0805">Transcription regulation</keyword>
<dbReference type="InterPro" id="IPR012318">
    <property type="entry name" value="HTH_CRP"/>
</dbReference>
<evidence type="ECO:0000256" key="3">
    <source>
        <dbReference type="ARBA" id="ARBA00023163"/>
    </source>
</evidence>
<dbReference type="SUPFAM" id="SSF51206">
    <property type="entry name" value="cAMP-binding domain-like"/>
    <property type="match status" value="1"/>
</dbReference>
<dbReference type="InterPro" id="IPR014710">
    <property type="entry name" value="RmlC-like_jellyroll"/>
</dbReference>
<evidence type="ECO:0000256" key="1">
    <source>
        <dbReference type="ARBA" id="ARBA00023015"/>
    </source>
</evidence>
<dbReference type="PROSITE" id="PS50042">
    <property type="entry name" value="CNMP_BINDING_3"/>
    <property type="match status" value="1"/>
</dbReference>
<dbReference type="SMART" id="SM00100">
    <property type="entry name" value="cNMP"/>
    <property type="match status" value="1"/>
</dbReference>
<dbReference type="PANTHER" id="PTHR24567">
    <property type="entry name" value="CRP FAMILY TRANSCRIPTIONAL REGULATORY PROTEIN"/>
    <property type="match status" value="1"/>
</dbReference>
<organism evidence="6">
    <name type="scientific">uncultured Sulfurovum sp</name>
    <dbReference type="NCBI Taxonomy" id="269237"/>
    <lineage>
        <taxon>Bacteria</taxon>
        <taxon>Pseudomonadati</taxon>
        <taxon>Campylobacterota</taxon>
        <taxon>Epsilonproteobacteria</taxon>
        <taxon>Campylobacterales</taxon>
        <taxon>Sulfurovaceae</taxon>
        <taxon>Sulfurovum</taxon>
        <taxon>environmental samples</taxon>
    </lineage>
</organism>